<dbReference type="KEGG" id="cact:HZ995_13810"/>
<dbReference type="Pfam" id="PF13411">
    <property type="entry name" value="MerR_1"/>
    <property type="match status" value="1"/>
</dbReference>
<keyword evidence="1" id="KW-0238">DNA-binding</keyword>
<dbReference type="InterPro" id="IPR047057">
    <property type="entry name" value="MerR_fam"/>
</dbReference>
<dbReference type="Proteomes" id="UP000665026">
    <property type="component" value="Chromosome"/>
</dbReference>
<dbReference type="Gene3D" id="1.10.1660.10">
    <property type="match status" value="1"/>
</dbReference>
<dbReference type="RefSeq" id="WP_209356243.1">
    <property type="nucleotide sequence ID" value="NZ_CP060010.1"/>
</dbReference>
<evidence type="ECO:0000313" key="3">
    <source>
        <dbReference type="EMBL" id="QTN35539.1"/>
    </source>
</evidence>
<proteinExistence type="predicted"/>
<gene>
    <name evidence="3" type="ORF">HZ995_13810</name>
</gene>
<dbReference type="GO" id="GO:0003677">
    <property type="term" value="F:DNA binding"/>
    <property type="evidence" value="ECO:0007669"/>
    <property type="project" value="UniProtKB-KW"/>
</dbReference>
<evidence type="ECO:0000256" key="1">
    <source>
        <dbReference type="ARBA" id="ARBA00023125"/>
    </source>
</evidence>
<dbReference type="PROSITE" id="PS50937">
    <property type="entry name" value="HTH_MERR_2"/>
    <property type="match status" value="1"/>
</dbReference>
<accession>A0A975EP39</accession>
<dbReference type="CDD" id="cd04765">
    <property type="entry name" value="HTH_MlrA-like_sg2"/>
    <property type="match status" value="1"/>
</dbReference>
<evidence type="ECO:0000313" key="4">
    <source>
        <dbReference type="Proteomes" id="UP000665026"/>
    </source>
</evidence>
<dbReference type="SUPFAM" id="SSF46955">
    <property type="entry name" value="Putative DNA-binding domain"/>
    <property type="match status" value="1"/>
</dbReference>
<organism evidence="3 4">
    <name type="scientific">Cognatishimia activa</name>
    <dbReference type="NCBI Taxonomy" id="1715691"/>
    <lineage>
        <taxon>Bacteria</taxon>
        <taxon>Pseudomonadati</taxon>
        <taxon>Pseudomonadota</taxon>
        <taxon>Alphaproteobacteria</taxon>
        <taxon>Rhodobacterales</taxon>
        <taxon>Paracoccaceae</taxon>
        <taxon>Cognatishimia</taxon>
    </lineage>
</organism>
<dbReference type="AlphaFoldDB" id="A0A975EP39"/>
<dbReference type="GO" id="GO:0003700">
    <property type="term" value="F:DNA-binding transcription factor activity"/>
    <property type="evidence" value="ECO:0007669"/>
    <property type="project" value="InterPro"/>
</dbReference>
<dbReference type="PANTHER" id="PTHR30204">
    <property type="entry name" value="REDOX-CYCLING DRUG-SENSING TRANSCRIPTIONAL ACTIVATOR SOXR"/>
    <property type="match status" value="1"/>
</dbReference>
<protein>
    <submittedName>
        <fullName evidence="3">MerR family transcriptional regulator</fullName>
    </submittedName>
</protein>
<feature type="domain" description="HTH merR-type" evidence="2">
    <location>
        <begin position="10"/>
        <end position="78"/>
    </location>
</feature>
<dbReference type="InterPro" id="IPR009061">
    <property type="entry name" value="DNA-bd_dom_put_sf"/>
</dbReference>
<reference evidence="3" key="1">
    <citation type="submission" date="2020-07" db="EMBL/GenBank/DDBJ databases">
        <title>Genome sequences of bacteria associated with the marine, planktonic diatom Thalassiosira profunda strain ECT2AJA-044.</title>
        <authorList>
            <person name="Gargas C.B."/>
            <person name="Roberts W.R."/>
            <person name="Alverson A.J."/>
        </authorList>
    </citation>
    <scope>NUCLEOTIDE SEQUENCE</scope>
    <source>
        <strain evidence="3">ECT2AJA-044</strain>
    </source>
</reference>
<dbReference type="EMBL" id="CP060010">
    <property type="protein sequence ID" value="QTN35539.1"/>
    <property type="molecule type" value="Genomic_DNA"/>
</dbReference>
<evidence type="ECO:0000259" key="2">
    <source>
        <dbReference type="PROSITE" id="PS50937"/>
    </source>
</evidence>
<dbReference type="SMART" id="SM00422">
    <property type="entry name" value="HTH_MERR"/>
    <property type="match status" value="1"/>
</dbReference>
<dbReference type="PANTHER" id="PTHR30204:SF15">
    <property type="entry name" value="BLL5018 PROTEIN"/>
    <property type="match status" value="1"/>
</dbReference>
<name>A0A975EP39_9RHOB</name>
<dbReference type="InterPro" id="IPR000551">
    <property type="entry name" value="MerR-type_HTH_dom"/>
</dbReference>
<sequence length="230" mass="25202">MPKSRDAFRTISEVAEWLDVQPHVLRFWESKFSQVRPVKRAGGRRYYRPADMQLLGGIKKLLHDDGITIKGVQKLLREKGIKEISALSKAVDSDEADAAAIEATIARELPEAIEKPEVDPLEAQISDIVAGETPQETEEESVAPYEVPAVATATEDDDFEDIKLEPAPEVKSAVPRNPLADVAESWSMREALIAELMTTQDIDPAHHAKMAQSLKALEAVISPDQAAASA</sequence>